<sequence>MPTPNEQGAAGTPGGAPPRADLLAPDAAVMTLQPPTPVDAAPGSGLASILVSPSSITTPTIEEEPEELQYDSPEEEWEEPAAAAAAADRRPLHPYSKPVRGHSTPIPASSMSSQHTVKGSGDDLSLVNSPPSMLGTSLPSSSPSVASVSPSHLASSSPHLFEAPKRAPSPSSPDYRNVLRSSRQNSTHRVRETTAGSQRNTLDGARMVNQYKIGRTLGKGAFATVYSSLDVGTGEEYAVKEFSKSRLQNKMLHERQMKQQRERRRRPARPGVTAATADAPEAPTTRPPLSRSTTIDEEALANDPLALIRREIAVMMKLDHPNLIKLYESISVPSSDSLFLVLEYGAGGVLMNIEPGADSTDAKPAFPIDQTREYFRQLVLSLEYLHHNGVTHRDIKPENILFSKDRDLVKLADFGVSEMFEAKTNDDRIRTQGGSPAFLSPEAFTASTSTAVHGRPVDIWALGVTLYCMLTGTLPWNTAHPAELYTRVTTEEPLINDEWPPELKDLVTGMLTKDPSKRFTIPDIRANPWVTNFGESPLVDVEENLYYWGKEVVEPTTEEIKKAITSLRSLFTVVRAVNKMRRLQSMSSQQRALSTSTQLPIPSDMSGTSGSMDSYAVSVTTGATTPDVSGSPKVDFEPGLPSNRAFSGLPPIDTGAGRPVFSDEPSTMGSPIEGDFVGSPVEMAASPVQVDSPLECESPIEDAHITDAIVASPEGEEIELVESPTSE</sequence>
<dbReference type="SUPFAM" id="SSF56112">
    <property type="entry name" value="Protein kinase-like (PK-like)"/>
    <property type="match status" value="1"/>
</dbReference>
<dbReference type="FunFam" id="1.10.510.10:FF:001104">
    <property type="entry name" value="Unplaced genomic scaffold supercont1.234, whole genome shotgun sequence"/>
    <property type="match status" value="1"/>
</dbReference>
<feature type="region of interest" description="Disordered" evidence="4">
    <location>
        <begin position="33"/>
        <end position="203"/>
    </location>
</feature>
<organism evidence="6 7">
    <name type="scientific">Vanrija pseudolonga</name>
    <dbReference type="NCBI Taxonomy" id="143232"/>
    <lineage>
        <taxon>Eukaryota</taxon>
        <taxon>Fungi</taxon>
        <taxon>Dikarya</taxon>
        <taxon>Basidiomycota</taxon>
        <taxon>Agaricomycotina</taxon>
        <taxon>Tremellomycetes</taxon>
        <taxon>Trichosporonales</taxon>
        <taxon>Trichosporonaceae</taxon>
        <taxon>Vanrija</taxon>
    </lineage>
</organism>
<evidence type="ECO:0000259" key="5">
    <source>
        <dbReference type="PROSITE" id="PS50011"/>
    </source>
</evidence>
<dbReference type="InterPro" id="IPR017441">
    <property type="entry name" value="Protein_kinase_ATP_BS"/>
</dbReference>
<dbReference type="InterPro" id="IPR000719">
    <property type="entry name" value="Prot_kinase_dom"/>
</dbReference>
<dbReference type="EMBL" id="CP086715">
    <property type="protein sequence ID" value="WOO78857.1"/>
    <property type="molecule type" value="Genomic_DNA"/>
</dbReference>
<feature type="compositionally biased region" description="Polar residues" evidence="4">
    <location>
        <begin position="587"/>
        <end position="600"/>
    </location>
</feature>
<dbReference type="PANTHER" id="PTHR24346:SF77">
    <property type="entry name" value="SERINE THREONINE PROTEIN KINASE"/>
    <property type="match status" value="1"/>
</dbReference>
<dbReference type="Gene3D" id="3.30.200.20">
    <property type="entry name" value="Phosphorylase Kinase, domain 1"/>
    <property type="match status" value="1"/>
</dbReference>
<dbReference type="GO" id="GO:0005737">
    <property type="term" value="C:cytoplasm"/>
    <property type="evidence" value="ECO:0007669"/>
    <property type="project" value="TreeGrafter"/>
</dbReference>
<reference evidence="6" key="1">
    <citation type="submission" date="2023-10" db="EMBL/GenBank/DDBJ databases">
        <authorList>
            <person name="Noh H."/>
        </authorList>
    </citation>
    <scope>NUCLEOTIDE SEQUENCE</scope>
    <source>
        <strain evidence="6">DUCC4014</strain>
    </source>
</reference>
<dbReference type="PANTHER" id="PTHR24346">
    <property type="entry name" value="MAP/MICROTUBULE AFFINITY-REGULATING KINASE"/>
    <property type="match status" value="1"/>
</dbReference>
<dbReference type="GO" id="GO:0004674">
    <property type="term" value="F:protein serine/threonine kinase activity"/>
    <property type="evidence" value="ECO:0007669"/>
    <property type="project" value="TreeGrafter"/>
</dbReference>
<dbReference type="RefSeq" id="XP_062624889.1">
    <property type="nucleotide sequence ID" value="XM_062768905.1"/>
</dbReference>
<protein>
    <submittedName>
        <fullName evidence="6">Calcium/calmodulin-dependent protein kinase kinase cmkC</fullName>
    </submittedName>
</protein>
<keyword evidence="2 3" id="KW-0067">ATP-binding</keyword>
<proteinExistence type="predicted"/>
<dbReference type="GO" id="GO:0005524">
    <property type="term" value="F:ATP binding"/>
    <property type="evidence" value="ECO:0007669"/>
    <property type="project" value="UniProtKB-UniRule"/>
</dbReference>
<dbReference type="InterPro" id="IPR011009">
    <property type="entry name" value="Kinase-like_dom_sf"/>
</dbReference>
<feature type="region of interest" description="Disordered" evidence="4">
    <location>
        <begin position="249"/>
        <end position="292"/>
    </location>
</feature>
<feature type="compositionally biased region" description="Basic and acidic residues" evidence="4">
    <location>
        <begin position="251"/>
        <end position="260"/>
    </location>
</feature>
<feature type="domain" description="Protein kinase" evidence="5">
    <location>
        <begin position="211"/>
        <end position="530"/>
    </location>
</feature>
<keyword evidence="6" id="KW-0418">Kinase</keyword>
<dbReference type="PROSITE" id="PS00108">
    <property type="entry name" value="PROTEIN_KINASE_ST"/>
    <property type="match status" value="1"/>
</dbReference>
<evidence type="ECO:0000256" key="2">
    <source>
        <dbReference type="ARBA" id="ARBA00022840"/>
    </source>
</evidence>
<dbReference type="GeneID" id="87805643"/>
<dbReference type="PROSITE" id="PS50011">
    <property type="entry name" value="PROTEIN_KINASE_DOM"/>
    <property type="match status" value="1"/>
</dbReference>
<evidence type="ECO:0000313" key="6">
    <source>
        <dbReference type="EMBL" id="WOO78857.1"/>
    </source>
</evidence>
<evidence type="ECO:0000313" key="7">
    <source>
        <dbReference type="Proteomes" id="UP000827549"/>
    </source>
</evidence>
<name>A0AAF0Y3P1_9TREE</name>
<feature type="region of interest" description="Disordered" evidence="4">
    <location>
        <begin position="623"/>
        <end position="652"/>
    </location>
</feature>
<feature type="region of interest" description="Disordered" evidence="4">
    <location>
        <begin position="1"/>
        <end position="21"/>
    </location>
</feature>
<evidence type="ECO:0000256" key="1">
    <source>
        <dbReference type="ARBA" id="ARBA00022741"/>
    </source>
</evidence>
<gene>
    <name evidence="6" type="primary">cmkC</name>
    <name evidence="6" type="ORF">LOC62_02G002395</name>
</gene>
<dbReference type="PROSITE" id="PS00107">
    <property type="entry name" value="PROTEIN_KINASE_ATP"/>
    <property type="match status" value="1"/>
</dbReference>
<dbReference type="GO" id="GO:0035556">
    <property type="term" value="P:intracellular signal transduction"/>
    <property type="evidence" value="ECO:0007669"/>
    <property type="project" value="TreeGrafter"/>
</dbReference>
<feature type="compositionally biased region" description="Low complexity" evidence="4">
    <location>
        <begin position="273"/>
        <end position="292"/>
    </location>
</feature>
<dbReference type="Gene3D" id="1.10.510.10">
    <property type="entry name" value="Transferase(Phosphotransferase) domain 1"/>
    <property type="match status" value="1"/>
</dbReference>
<feature type="region of interest" description="Disordered" evidence="4">
    <location>
        <begin position="587"/>
        <end position="609"/>
    </location>
</feature>
<dbReference type="InterPro" id="IPR008271">
    <property type="entry name" value="Ser/Thr_kinase_AS"/>
</dbReference>
<evidence type="ECO:0000256" key="4">
    <source>
        <dbReference type="SAM" id="MobiDB-lite"/>
    </source>
</evidence>
<feature type="compositionally biased region" description="Acidic residues" evidence="4">
    <location>
        <begin position="61"/>
        <end position="79"/>
    </location>
</feature>
<dbReference type="SMART" id="SM00220">
    <property type="entry name" value="S_TKc"/>
    <property type="match status" value="1"/>
</dbReference>
<feature type="compositionally biased region" description="Low complexity" evidence="4">
    <location>
        <begin position="129"/>
        <end position="160"/>
    </location>
</feature>
<keyword evidence="6" id="KW-0808">Transferase</keyword>
<evidence type="ECO:0000256" key="3">
    <source>
        <dbReference type="PROSITE-ProRule" id="PRU10141"/>
    </source>
</evidence>
<dbReference type="Proteomes" id="UP000827549">
    <property type="component" value="Chromosome 2"/>
</dbReference>
<dbReference type="CDD" id="cd14008">
    <property type="entry name" value="STKc_LKB1_CaMKK"/>
    <property type="match status" value="1"/>
</dbReference>
<keyword evidence="7" id="KW-1185">Reference proteome</keyword>
<accession>A0AAF0Y3P1</accession>
<feature type="compositionally biased region" description="Polar residues" evidence="4">
    <location>
        <begin position="106"/>
        <end position="117"/>
    </location>
</feature>
<keyword evidence="1 3" id="KW-0547">Nucleotide-binding</keyword>
<dbReference type="Pfam" id="PF00069">
    <property type="entry name" value="Pkinase"/>
    <property type="match status" value="1"/>
</dbReference>
<dbReference type="AlphaFoldDB" id="A0AAF0Y3P1"/>
<feature type="binding site" evidence="3">
    <location>
        <position position="240"/>
    </location>
    <ligand>
        <name>ATP</name>
        <dbReference type="ChEBI" id="CHEBI:30616"/>
    </ligand>
</feature>